<evidence type="ECO:0000256" key="2">
    <source>
        <dbReference type="ARBA" id="ARBA00022801"/>
    </source>
</evidence>
<evidence type="ECO:0000313" key="7">
    <source>
        <dbReference type="Proteomes" id="UP000294824"/>
    </source>
</evidence>
<keyword evidence="2" id="KW-0378">Hydrolase</keyword>
<dbReference type="RefSeq" id="WP_133966436.1">
    <property type="nucleotide sequence ID" value="NZ_SORL01000007.1"/>
</dbReference>
<dbReference type="GO" id="GO:0004386">
    <property type="term" value="F:helicase activity"/>
    <property type="evidence" value="ECO:0007669"/>
    <property type="project" value="UniProtKB-KW"/>
</dbReference>
<sequence>MKILPTRTDLSSLNDQQRKAVLSEEKRMLVLAGAGSGKTKTLLNKINYLINDKDADSKYFRANGRTS</sequence>
<evidence type="ECO:0000259" key="5">
    <source>
        <dbReference type="Pfam" id="PF00580"/>
    </source>
</evidence>
<organism evidence="6 7">
    <name type="scientific">Algibacter lectus</name>
    <dbReference type="NCBI Taxonomy" id="221126"/>
    <lineage>
        <taxon>Bacteria</taxon>
        <taxon>Pseudomonadati</taxon>
        <taxon>Bacteroidota</taxon>
        <taxon>Flavobacteriia</taxon>
        <taxon>Flavobacteriales</taxon>
        <taxon>Flavobacteriaceae</taxon>
        <taxon>Algibacter</taxon>
    </lineage>
</organism>
<keyword evidence="4" id="KW-0067">ATP-binding</keyword>
<gene>
    <name evidence="6" type="ORF">DFQ06_1078</name>
</gene>
<dbReference type="GO" id="GO:0016787">
    <property type="term" value="F:hydrolase activity"/>
    <property type="evidence" value="ECO:0007669"/>
    <property type="project" value="UniProtKB-KW"/>
</dbReference>
<keyword evidence="1" id="KW-0547">Nucleotide-binding</keyword>
<proteinExistence type="predicted"/>
<dbReference type="SUPFAM" id="SSF52540">
    <property type="entry name" value="P-loop containing nucleoside triphosphate hydrolases"/>
    <property type="match status" value="1"/>
</dbReference>
<accession>A0A4R8MJN1</accession>
<dbReference type="InterPro" id="IPR027417">
    <property type="entry name" value="P-loop_NTPase"/>
</dbReference>
<dbReference type="AlphaFoldDB" id="A0A4R8MJN1"/>
<evidence type="ECO:0000313" key="6">
    <source>
        <dbReference type="EMBL" id="TDY64175.1"/>
    </source>
</evidence>
<name>A0A4R8MJN1_9FLAO</name>
<feature type="domain" description="UvrD-like helicase ATP-binding" evidence="5">
    <location>
        <begin position="13"/>
        <end position="56"/>
    </location>
</feature>
<evidence type="ECO:0000256" key="3">
    <source>
        <dbReference type="ARBA" id="ARBA00022806"/>
    </source>
</evidence>
<evidence type="ECO:0000256" key="1">
    <source>
        <dbReference type="ARBA" id="ARBA00022741"/>
    </source>
</evidence>
<evidence type="ECO:0000256" key="4">
    <source>
        <dbReference type="ARBA" id="ARBA00022840"/>
    </source>
</evidence>
<keyword evidence="7" id="KW-1185">Reference proteome</keyword>
<dbReference type="EMBL" id="SORL01000007">
    <property type="protein sequence ID" value="TDY64175.1"/>
    <property type="molecule type" value="Genomic_DNA"/>
</dbReference>
<keyword evidence="3 6" id="KW-0347">Helicase</keyword>
<dbReference type="Gene3D" id="3.40.50.300">
    <property type="entry name" value="P-loop containing nucleotide triphosphate hydrolases"/>
    <property type="match status" value="1"/>
</dbReference>
<dbReference type="Pfam" id="PF00580">
    <property type="entry name" value="UvrD-helicase"/>
    <property type="match status" value="1"/>
</dbReference>
<protein>
    <submittedName>
        <fullName evidence="6">UvrD/REP helicase N-terminal domain-containing protein</fullName>
    </submittedName>
</protein>
<comment type="caution">
    <text evidence="6">The sequence shown here is derived from an EMBL/GenBank/DDBJ whole genome shotgun (WGS) entry which is preliminary data.</text>
</comment>
<dbReference type="InterPro" id="IPR014016">
    <property type="entry name" value="UvrD-like_ATP-bd"/>
</dbReference>
<dbReference type="GO" id="GO:0005524">
    <property type="term" value="F:ATP binding"/>
    <property type="evidence" value="ECO:0007669"/>
    <property type="project" value="UniProtKB-KW"/>
</dbReference>
<reference evidence="6 7" key="1">
    <citation type="submission" date="2019-03" db="EMBL/GenBank/DDBJ databases">
        <title>Genomic Encyclopedia of Type Strains, Phase III (KMG-III): the genomes of soil and plant-associated and newly described type strains.</title>
        <authorList>
            <person name="Whitman W."/>
        </authorList>
    </citation>
    <scope>NUCLEOTIDE SEQUENCE [LARGE SCALE GENOMIC DNA]</scope>
    <source>
        <strain evidence="6 7">CECT 8301</strain>
    </source>
</reference>
<dbReference type="Proteomes" id="UP000294824">
    <property type="component" value="Unassembled WGS sequence"/>
</dbReference>